<dbReference type="EMBL" id="WIXE01007861">
    <property type="protein sequence ID" value="KAK5980001.1"/>
    <property type="molecule type" value="Genomic_DNA"/>
</dbReference>
<dbReference type="FunFam" id="3.40.50.1820:FF:000271">
    <property type="entry name" value="Neuroligin-1"/>
    <property type="match status" value="1"/>
</dbReference>
<feature type="signal peptide" evidence="3">
    <location>
        <begin position="1"/>
        <end position="24"/>
    </location>
</feature>
<evidence type="ECO:0000256" key="3">
    <source>
        <dbReference type="SAM" id="SignalP"/>
    </source>
</evidence>
<evidence type="ECO:0000313" key="6">
    <source>
        <dbReference type="Proteomes" id="UP001331761"/>
    </source>
</evidence>
<reference evidence="5 6" key="1">
    <citation type="submission" date="2019-10" db="EMBL/GenBank/DDBJ databases">
        <title>Assembly and Annotation for the nematode Trichostrongylus colubriformis.</title>
        <authorList>
            <person name="Martin J."/>
        </authorList>
    </citation>
    <scope>NUCLEOTIDE SEQUENCE [LARGE SCALE GENOMIC DNA]</scope>
    <source>
        <strain evidence="5">G859</strain>
        <tissue evidence="5">Whole worm</tissue>
    </source>
</reference>
<keyword evidence="2" id="KW-1133">Transmembrane helix</keyword>
<gene>
    <name evidence="5" type="ORF">GCK32_000102</name>
</gene>
<comment type="caution">
    <text evidence="5">The sequence shown here is derived from an EMBL/GenBank/DDBJ whole genome shotgun (WGS) entry which is preliminary data.</text>
</comment>
<evidence type="ECO:0000313" key="5">
    <source>
        <dbReference type="EMBL" id="KAK5980001.1"/>
    </source>
</evidence>
<proteinExistence type="inferred from homology"/>
<evidence type="ECO:0000259" key="4">
    <source>
        <dbReference type="Pfam" id="PF00135"/>
    </source>
</evidence>
<dbReference type="Pfam" id="PF00135">
    <property type="entry name" value="COesterase"/>
    <property type="match status" value="1"/>
</dbReference>
<dbReference type="Proteomes" id="UP001331761">
    <property type="component" value="Unassembled WGS sequence"/>
</dbReference>
<evidence type="ECO:0000256" key="2">
    <source>
        <dbReference type="SAM" id="Phobius"/>
    </source>
</evidence>
<dbReference type="SUPFAM" id="SSF53474">
    <property type="entry name" value="alpha/beta-Hydrolases"/>
    <property type="match status" value="1"/>
</dbReference>
<protein>
    <recommendedName>
        <fullName evidence="4">Carboxylesterase type B domain-containing protein</fullName>
    </recommendedName>
</protein>
<keyword evidence="6" id="KW-1185">Reference proteome</keyword>
<feature type="chain" id="PRO_5042971776" description="Carboxylesterase type B domain-containing protein" evidence="3">
    <location>
        <begin position="25"/>
        <end position="862"/>
    </location>
</feature>
<accession>A0AAN8FHI9</accession>
<feature type="transmembrane region" description="Helical" evidence="2">
    <location>
        <begin position="692"/>
        <end position="715"/>
    </location>
</feature>
<keyword evidence="3" id="KW-0732">Signal</keyword>
<dbReference type="AlphaFoldDB" id="A0AAN8FHI9"/>
<evidence type="ECO:0000256" key="1">
    <source>
        <dbReference type="ARBA" id="ARBA00005964"/>
    </source>
</evidence>
<dbReference type="PANTHER" id="PTHR43903">
    <property type="entry name" value="NEUROLIGIN"/>
    <property type="match status" value="1"/>
</dbReference>
<feature type="domain" description="Carboxylesterase type B" evidence="4">
    <location>
        <begin position="28"/>
        <end position="600"/>
    </location>
</feature>
<keyword evidence="2" id="KW-0812">Transmembrane</keyword>
<keyword evidence="2" id="KW-0472">Membrane</keyword>
<organism evidence="5 6">
    <name type="scientific">Trichostrongylus colubriformis</name>
    <name type="common">Black scour worm</name>
    <dbReference type="NCBI Taxonomy" id="6319"/>
    <lineage>
        <taxon>Eukaryota</taxon>
        <taxon>Metazoa</taxon>
        <taxon>Ecdysozoa</taxon>
        <taxon>Nematoda</taxon>
        <taxon>Chromadorea</taxon>
        <taxon>Rhabditida</taxon>
        <taxon>Rhabditina</taxon>
        <taxon>Rhabditomorpha</taxon>
        <taxon>Strongyloidea</taxon>
        <taxon>Trichostrongylidae</taxon>
        <taxon>Trichostrongylus</taxon>
    </lineage>
</organism>
<dbReference type="InterPro" id="IPR029058">
    <property type="entry name" value="AB_hydrolase_fold"/>
</dbReference>
<dbReference type="InterPro" id="IPR002018">
    <property type="entry name" value="CarbesteraseB"/>
</dbReference>
<sequence length="862" mass="95037">MRSVTHRLVRVLLRITALCSLVTSYEVRSVNTAWGVVRGELVHPDGADLAPVTQFLGVPYGVAPSGQFRFNMAISAAKWTHLPKEARKVAPACIQTQLPELSETRAFKQMSAQRFDYVHRLLPKLKIQSEDCLYMNLFVPERLESSHRDSPLPVLVVVHGDEYGWNAGSPYNGSILASHGQIVVVTLNYRLGVFGFLGRCESSSCSGNSGISDLVSALTMLNVVLPPFGGDPKAVTLLGWGSGASLVSLLMASPLTQPGRRLFRRAILLDGTALAPWAMAHNPQQYFAQVAENLGCLSRNRSSTFNDNADTTLRCMQDHPADNVTKAVQAITIPTFLSGFAPIVDGQLIPNSPRISFSSQYGSLFREIDLLVGFSSNPAHYLLSNEDLKSGLSKERRQKIFRTLVRNLYDYHRTELLASIINEYTDWENPRDHPKSIRNGVLAVLNDVLFTAPLIETLRMHSADEVRKEASTFMFVFGHETRSWMNEQPNSGLRGSLTGDHIPYIFGYPLAGGDSEERLYSGFSAEDRGISQVMMHYVANFVKSGDPSKPGTMQKTFPMSDAFHSTAWPQFDQPNREAYLEITDRPRVKNYYRNARVGFWTSLVPAIHSAGKEGGDVPEEHHLLPDHFRKDSFFGRVRSFAPFANHPFPAPPMPPSPPPENIKKTTTMKPPSVTPSPPFDTSAVATSQYSTMLSVTVAVGCGLLFLNICVFFGLYRQCDKNKRSKKKLQLQYQTYASNQAAVPDQYNSLNSPLSLMPPPPPPITLSSSAMHAMPVNEEMFERPLFAPAPLSSTGAADSVGTNVIPRHSFQEQEPLLSATHKTVRAGVSPSCPRHGRAVLSLHQSRGSLASAGNAPTLEEIQV</sequence>
<dbReference type="InterPro" id="IPR051093">
    <property type="entry name" value="Neuroligin/BSAL"/>
</dbReference>
<dbReference type="Gene3D" id="3.40.50.1820">
    <property type="entry name" value="alpha/beta hydrolase"/>
    <property type="match status" value="1"/>
</dbReference>
<comment type="similarity">
    <text evidence="1">Belongs to the type-B carboxylesterase/lipase family.</text>
</comment>
<name>A0AAN8FHI9_TRICO</name>